<feature type="signal peptide" evidence="1">
    <location>
        <begin position="1"/>
        <end position="19"/>
    </location>
</feature>
<proteinExistence type="predicted"/>
<keyword evidence="1" id="KW-0732">Signal</keyword>
<reference evidence="2 3" key="1">
    <citation type="journal article" date="2017" name="BMC Genomics">
        <title>Chromosome level assembly and secondary metabolite potential of the parasitic fungus Cordyceps militaris.</title>
        <authorList>
            <person name="Kramer G.J."/>
            <person name="Nodwell J.R."/>
        </authorList>
    </citation>
    <scope>NUCLEOTIDE SEQUENCE [LARGE SCALE GENOMIC DNA]</scope>
    <source>
        <strain evidence="2 3">ATCC 34164</strain>
    </source>
</reference>
<dbReference type="AlphaFoldDB" id="A0A2H4S6I9"/>
<accession>A0A2H4S6I9</accession>
<dbReference type="EMBL" id="CP023322">
    <property type="protein sequence ID" value="ATY58737.1"/>
    <property type="molecule type" value="Genomic_DNA"/>
</dbReference>
<evidence type="ECO:0000313" key="3">
    <source>
        <dbReference type="Proteomes" id="UP000323067"/>
    </source>
</evidence>
<gene>
    <name evidence="2" type="ORF">A9K55_002602</name>
</gene>
<evidence type="ECO:0000256" key="1">
    <source>
        <dbReference type="SAM" id="SignalP"/>
    </source>
</evidence>
<feature type="chain" id="PRO_5014195479" evidence="1">
    <location>
        <begin position="20"/>
        <end position="145"/>
    </location>
</feature>
<dbReference type="VEuPathDB" id="FungiDB:CCM_05231"/>
<dbReference type="OrthoDB" id="4161406at2759"/>
<organism evidence="2 3">
    <name type="scientific">Cordyceps militaris</name>
    <name type="common">Caterpillar fungus</name>
    <name type="synonym">Clavaria militaris</name>
    <dbReference type="NCBI Taxonomy" id="73501"/>
    <lineage>
        <taxon>Eukaryota</taxon>
        <taxon>Fungi</taxon>
        <taxon>Dikarya</taxon>
        <taxon>Ascomycota</taxon>
        <taxon>Pezizomycotina</taxon>
        <taxon>Sordariomycetes</taxon>
        <taxon>Hypocreomycetidae</taxon>
        <taxon>Hypocreales</taxon>
        <taxon>Cordycipitaceae</taxon>
        <taxon>Cordyceps</taxon>
    </lineage>
</organism>
<dbReference type="VEuPathDB" id="FungiDB:A9K55_002602"/>
<name>A0A2H4S6I9_CORMI</name>
<sequence length="145" mass="15138">MPLAALIPVLGMVVGDALSATGAVVNCYALHHCEKRSVPPEQPFANVIEQVKRDAVGPCNVPQYNFDQCQDQLRGVTVTTSIPAEGQAQFDNIPPACMNLAGVLTGGCGVSGTRPQPCGSACLRYTGLSGDDLSKLSQVLAPYAH</sequence>
<protein>
    <submittedName>
        <fullName evidence="2">Uncharacterized protein</fullName>
    </submittedName>
</protein>
<evidence type="ECO:0000313" key="2">
    <source>
        <dbReference type="EMBL" id="ATY58737.1"/>
    </source>
</evidence>
<dbReference type="Proteomes" id="UP000323067">
    <property type="component" value="Chromosome iv"/>
</dbReference>